<sequence length="379" mass="39960">MQDPARQDPARQGPLGQAPGEPVAVPQRAPRSRRGLFMPYILLLALVVLWSAGWFYVRGRAASEMDGWIAREASAGRTWTCADRSIGGYPFRIELRCGSVSLARADGRFRLGPLTAVAQVYQPRHVLMLTEGPFHVEQGDLVGDATWTMLEGSFHGASDGFVRASLVVDAPSVTVAGATPDPIAVSARHLELHARPTPGRFESDGAVDLSLRLSQALAPLADALIGNADPADLTLDATVDRATTLGTGTVARELERWRQAGGSLDVASLALAKGERRLQAKGSLGIDQGHRVAGQLDLRAAGVESLVAAVVGQRFGADRGALVGNLVGGLLGLRRQPEGGAGDASGEVALKPLPPLRLADGRILFGPIAIPNVRLQPLY</sequence>
<evidence type="ECO:0000256" key="1">
    <source>
        <dbReference type="SAM" id="MobiDB-lite"/>
    </source>
</evidence>
<feature type="transmembrane region" description="Helical" evidence="2">
    <location>
        <begin position="37"/>
        <end position="57"/>
    </location>
</feature>
<evidence type="ECO:0000313" key="4">
    <source>
        <dbReference type="Proteomes" id="UP001055117"/>
    </source>
</evidence>
<reference evidence="3 4" key="1">
    <citation type="journal article" date="2021" name="Front. Microbiol.">
        <title>Comprehensive Comparative Genomics and Phenotyping of Methylobacterium Species.</title>
        <authorList>
            <person name="Alessa O."/>
            <person name="Ogura Y."/>
            <person name="Fujitani Y."/>
            <person name="Takami H."/>
            <person name="Hayashi T."/>
            <person name="Sahin N."/>
            <person name="Tani A."/>
        </authorList>
    </citation>
    <scope>NUCLEOTIDE SEQUENCE [LARGE SCALE GENOMIC DNA]</scope>
    <source>
        <strain evidence="3 4">DSM 23679</strain>
    </source>
</reference>
<proteinExistence type="predicted"/>
<dbReference type="InterPro" id="IPR018666">
    <property type="entry name" value="DUF2125"/>
</dbReference>
<keyword evidence="2" id="KW-1133">Transmembrane helix</keyword>
<protein>
    <recommendedName>
        <fullName evidence="5">DUF2125 domain-containing protein</fullName>
    </recommendedName>
</protein>
<gene>
    <name evidence="3" type="ORF">AFCDBAGC_0822</name>
</gene>
<comment type="caution">
    <text evidence="3">The sequence shown here is derived from an EMBL/GenBank/DDBJ whole genome shotgun (WGS) entry which is preliminary data.</text>
</comment>
<keyword evidence="2" id="KW-0472">Membrane</keyword>
<evidence type="ECO:0008006" key="5">
    <source>
        <dbReference type="Google" id="ProtNLM"/>
    </source>
</evidence>
<keyword evidence="4" id="KW-1185">Reference proteome</keyword>
<dbReference type="Pfam" id="PF09898">
    <property type="entry name" value="DUF2125"/>
    <property type="match status" value="1"/>
</dbReference>
<feature type="region of interest" description="Disordered" evidence="1">
    <location>
        <begin position="1"/>
        <end position="27"/>
    </location>
</feature>
<evidence type="ECO:0000256" key="2">
    <source>
        <dbReference type="SAM" id="Phobius"/>
    </source>
</evidence>
<name>A0ABQ4QDR6_9HYPH</name>
<organism evidence="3 4">
    <name type="scientific">Methylobacterium cerastii</name>
    <dbReference type="NCBI Taxonomy" id="932741"/>
    <lineage>
        <taxon>Bacteria</taxon>
        <taxon>Pseudomonadati</taxon>
        <taxon>Pseudomonadota</taxon>
        <taxon>Alphaproteobacteria</taxon>
        <taxon>Hyphomicrobiales</taxon>
        <taxon>Methylobacteriaceae</taxon>
        <taxon>Methylobacterium</taxon>
    </lineage>
</organism>
<dbReference type="Proteomes" id="UP001055117">
    <property type="component" value="Unassembled WGS sequence"/>
</dbReference>
<keyword evidence="2" id="KW-0812">Transmembrane</keyword>
<evidence type="ECO:0000313" key="3">
    <source>
        <dbReference type="EMBL" id="GJD42980.1"/>
    </source>
</evidence>
<dbReference type="EMBL" id="BPQG01000007">
    <property type="protein sequence ID" value="GJD42980.1"/>
    <property type="molecule type" value="Genomic_DNA"/>
</dbReference>
<accession>A0ABQ4QDR6</accession>